<reference evidence="13 14" key="1">
    <citation type="submission" date="2017-12" db="EMBL/GenBank/DDBJ databases">
        <title>Sequencing, de novo assembly and annotation of complete genome of a new Thraustochytrid species, strain FCC1311.</title>
        <authorList>
            <person name="Sedici K."/>
            <person name="Godart F."/>
            <person name="Aiese Cigliano R."/>
            <person name="Sanseverino W."/>
            <person name="Barakat M."/>
            <person name="Ortet P."/>
            <person name="Marechal E."/>
            <person name="Cagnac O."/>
            <person name="Amato A."/>
        </authorList>
    </citation>
    <scope>NUCLEOTIDE SEQUENCE [LARGE SCALE GENOMIC DNA]</scope>
</reference>
<feature type="region of interest" description="Disordered" evidence="11">
    <location>
        <begin position="1"/>
        <end position="50"/>
    </location>
</feature>
<dbReference type="AlphaFoldDB" id="A0A2R5GM14"/>
<dbReference type="InterPro" id="IPR026765">
    <property type="entry name" value="Tmem163"/>
</dbReference>
<evidence type="ECO:0000256" key="3">
    <source>
        <dbReference type="ARBA" id="ARBA00008731"/>
    </source>
</evidence>
<keyword evidence="7 12" id="KW-1133">Transmembrane helix</keyword>
<dbReference type="PANTHER" id="PTHR31937:SF2">
    <property type="entry name" value="TRANSMEMBRANE PROTEIN 163"/>
    <property type="match status" value="1"/>
</dbReference>
<dbReference type="InParanoid" id="A0A2R5GM14"/>
<evidence type="ECO:0000256" key="8">
    <source>
        <dbReference type="ARBA" id="ARBA00023018"/>
    </source>
</evidence>
<keyword evidence="6" id="KW-0862">Zinc</keyword>
<evidence type="ECO:0000256" key="12">
    <source>
        <dbReference type="SAM" id="Phobius"/>
    </source>
</evidence>
<feature type="transmembrane region" description="Helical" evidence="12">
    <location>
        <begin position="81"/>
        <end position="103"/>
    </location>
</feature>
<accession>A0A2R5GM14</accession>
<dbReference type="Gene3D" id="1.20.1510.10">
    <property type="entry name" value="Cation efflux protein transmembrane domain"/>
    <property type="match status" value="1"/>
</dbReference>
<keyword evidence="14" id="KW-1185">Reference proteome</keyword>
<evidence type="ECO:0000256" key="10">
    <source>
        <dbReference type="ARBA" id="ARBA00023329"/>
    </source>
</evidence>
<dbReference type="PANTHER" id="PTHR31937">
    <property type="entry name" value="TRANSMEMBRANE PROTEIN 163"/>
    <property type="match status" value="1"/>
</dbReference>
<evidence type="ECO:0000256" key="4">
    <source>
        <dbReference type="ARBA" id="ARBA00022692"/>
    </source>
</evidence>
<evidence type="ECO:0000256" key="1">
    <source>
        <dbReference type="ARBA" id="ARBA00004146"/>
    </source>
</evidence>
<evidence type="ECO:0000256" key="2">
    <source>
        <dbReference type="ARBA" id="ARBA00004644"/>
    </source>
</evidence>
<feature type="transmembrane region" description="Helical" evidence="12">
    <location>
        <begin position="149"/>
        <end position="171"/>
    </location>
</feature>
<feature type="transmembrane region" description="Helical" evidence="12">
    <location>
        <begin position="242"/>
        <end position="265"/>
    </location>
</feature>
<evidence type="ECO:0000256" key="6">
    <source>
        <dbReference type="ARBA" id="ARBA00022833"/>
    </source>
</evidence>
<evidence type="ECO:0000256" key="9">
    <source>
        <dbReference type="ARBA" id="ARBA00023136"/>
    </source>
</evidence>
<dbReference type="EMBL" id="BEYU01000056">
    <property type="protein sequence ID" value="GBG29331.1"/>
    <property type="molecule type" value="Genomic_DNA"/>
</dbReference>
<protein>
    <submittedName>
        <fullName evidence="13">Transmembrane protein 163</fullName>
    </submittedName>
</protein>
<keyword evidence="9 12" id="KW-0472">Membrane</keyword>
<sequence>MLTRSGGSGGESAENGAANDMGELDEVLREAEEDDEDDSDNGPGRHATNVGELRAHGRCGMFTNLCSLQRWRYPTTVEARVLSWLSVALTIITSSVGIGFAVGGHSALMLAYGLEALVDILSSFVILWRFQGATHDDQVHKRREGRAQALIGLSLLATGIIVFIDSCVHLAGKSKTVDETGILVVSVFSFLALSILGLLKAHVGIELKSNALFEDAVAAAGSAMLSLSAIIAISVHEDHPKMWWFDSVIAMFVSICFLLYGAYILHKWKWYRRAFWFPPAYSSRIEGIEAGDEDSHIDLKPLDMDMV</sequence>
<evidence type="ECO:0000313" key="13">
    <source>
        <dbReference type="EMBL" id="GBG29331.1"/>
    </source>
</evidence>
<dbReference type="SUPFAM" id="SSF161111">
    <property type="entry name" value="Cation efflux protein transmembrane domain-like"/>
    <property type="match status" value="1"/>
</dbReference>
<proteinExistence type="inferred from homology"/>
<keyword evidence="10" id="KW-0968">Cytoplasmic vesicle</keyword>
<dbReference type="GO" id="GO:0008324">
    <property type="term" value="F:monoatomic cation transmembrane transporter activity"/>
    <property type="evidence" value="ECO:0007669"/>
    <property type="project" value="InterPro"/>
</dbReference>
<dbReference type="Proteomes" id="UP000241890">
    <property type="component" value="Unassembled WGS sequence"/>
</dbReference>
<evidence type="ECO:0000256" key="5">
    <source>
        <dbReference type="ARBA" id="ARBA00022753"/>
    </source>
</evidence>
<keyword evidence="5" id="KW-0967">Endosome</keyword>
<comment type="similarity">
    <text evidence="3">Belongs to the TMEM163 family.</text>
</comment>
<comment type="subcellular location">
    <subcellularLocation>
        <location evidence="2">Cytoplasmic vesicle</location>
        <location evidence="2">Secretory vesicle</location>
        <location evidence="2">Synaptic vesicle membrane</location>
        <topology evidence="2">Multi-pass membrane protein</topology>
    </subcellularLocation>
    <subcellularLocation>
        <location evidence="1">Early endosome membrane</location>
    </subcellularLocation>
</comment>
<feature type="compositionally biased region" description="Acidic residues" evidence="11">
    <location>
        <begin position="31"/>
        <end position="40"/>
    </location>
</feature>
<evidence type="ECO:0000256" key="7">
    <source>
        <dbReference type="ARBA" id="ARBA00022989"/>
    </source>
</evidence>
<dbReference type="InterPro" id="IPR027469">
    <property type="entry name" value="Cation_efflux_TMD_sf"/>
</dbReference>
<feature type="compositionally biased region" description="Gly residues" evidence="11">
    <location>
        <begin position="1"/>
        <end position="10"/>
    </location>
</feature>
<name>A0A2R5GM14_9STRA</name>
<keyword evidence="8" id="KW-0770">Synapse</keyword>
<evidence type="ECO:0000313" key="14">
    <source>
        <dbReference type="Proteomes" id="UP000241890"/>
    </source>
</evidence>
<dbReference type="GO" id="GO:0031901">
    <property type="term" value="C:early endosome membrane"/>
    <property type="evidence" value="ECO:0007669"/>
    <property type="project" value="UniProtKB-SubCell"/>
</dbReference>
<gene>
    <name evidence="13" type="ORF">FCC1311_055532</name>
</gene>
<evidence type="ECO:0000256" key="11">
    <source>
        <dbReference type="SAM" id="MobiDB-lite"/>
    </source>
</evidence>
<feature type="transmembrane region" description="Helical" evidence="12">
    <location>
        <begin position="183"/>
        <end position="205"/>
    </location>
</feature>
<organism evidence="13 14">
    <name type="scientific">Hondaea fermentalgiana</name>
    <dbReference type="NCBI Taxonomy" id="2315210"/>
    <lineage>
        <taxon>Eukaryota</taxon>
        <taxon>Sar</taxon>
        <taxon>Stramenopiles</taxon>
        <taxon>Bigyra</taxon>
        <taxon>Labyrinthulomycetes</taxon>
        <taxon>Thraustochytrida</taxon>
        <taxon>Thraustochytriidae</taxon>
        <taxon>Hondaea</taxon>
    </lineage>
</organism>
<dbReference type="OrthoDB" id="5980560at2759"/>
<feature type="transmembrane region" description="Helical" evidence="12">
    <location>
        <begin position="109"/>
        <end position="128"/>
    </location>
</feature>
<comment type="caution">
    <text evidence="13">The sequence shown here is derived from an EMBL/GenBank/DDBJ whole genome shotgun (WGS) entry which is preliminary data.</text>
</comment>
<keyword evidence="4 12" id="KW-0812">Transmembrane</keyword>
<feature type="transmembrane region" description="Helical" evidence="12">
    <location>
        <begin position="217"/>
        <end position="236"/>
    </location>
</feature>